<dbReference type="SUPFAM" id="SSF54236">
    <property type="entry name" value="Ubiquitin-like"/>
    <property type="match status" value="2"/>
</dbReference>
<dbReference type="VEuPathDB" id="VectorBase:RPRC015353"/>
<evidence type="ECO:0000313" key="2">
    <source>
        <dbReference type="EnsemblMetazoa" id="RPRC015353-PA"/>
    </source>
</evidence>
<dbReference type="EnsemblMetazoa" id="RPRC015353-RA">
    <property type="protein sequence ID" value="RPRC015353-PA"/>
    <property type="gene ID" value="RPRC015353"/>
</dbReference>
<dbReference type="Gene3D" id="3.10.20.90">
    <property type="entry name" value="Phosphatidylinositol 3-kinase Catalytic Subunit, Chain A, domain 1"/>
    <property type="match status" value="2"/>
</dbReference>
<proteinExistence type="predicted"/>
<dbReference type="PANTHER" id="PTHR10562">
    <property type="entry name" value="SMALL UBIQUITIN-RELATED MODIFIER"/>
    <property type="match status" value="1"/>
</dbReference>
<dbReference type="CDD" id="cd01763">
    <property type="entry name" value="Ubl_SUMO_like"/>
    <property type="match status" value="1"/>
</dbReference>
<name>T1IGD4_RHOPR</name>
<sequence length="215" mass="24499">MKDLKGKPKMIRLMVLSEQYAIVKFRVKTKVKMRTLMRSYIRLAGIQSEKHRISFMYDGVKVNKEDTPESLELPDEAIIEVYRRMSGAGIPNFCAGKKLIGNIVIMKVSEGVPIESLVKLPKESNYITISVVSGPETVEKFKVKKNEALLDVMMSVSFDIGRSLASLGFAYNRGIVNKEDTPSTLGLKDEEELFVFLEHPLEIYEYIYQFLFEAN</sequence>
<reference evidence="2" key="1">
    <citation type="submission" date="2015-05" db="UniProtKB">
        <authorList>
            <consortium name="EnsemblMetazoa"/>
        </authorList>
    </citation>
    <scope>IDENTIFICATION</scope>
</reference>
<organism evidence="2 3">
    <name type="scientific">Rhodnius prolixus</name>
    <name type="common">Triatomid bug</name>
    <dbReference type="NCBI Taxonomy" id="13249"/>
    <lineage>
        <taxon>Eukaryota</taxon>
        <taxon>Metazoa</taxon>
        <taxon>Ecdysozoa</taxon>
        <taxon>Arthropoda</taxon>
        <taxon>Hexapoda</taxon>
        <taxon>Insecta</taxon>
        <taxon>Pterygota</taxon>
        <taxon>Neoptera</taxon>
        <taxon>Paraneoptera</taxon>
        <taxon>Hemiptera</taxon>
        <taxon>Heteroptera</taxon>
        <taxon>Panheteroptera</taxon>
        <taxon>Cimicomorpha</taxon>
        <taxon>Reduviidae</taxon>
        <taxon>Triatominae</taxon>
        <taxon>Rhodnius</taxon>
    </lineage>
</organism>
<dbReference type="InParanoid" id="T1IGD4"/>
<dbReference type="AlphaFoldDB" id="T1IGD4"/>
<dbReference type="InterPro" id="IPR029071">
    <property type="entry name" value="Ubiquitin-like_domsf"/>
</dbReference>
<dbReference type="EMBL" id="ACPB03023364">
    <property type="status" value="NOT_ANNOTATED_CDS"/>
    <property type="molecule type" value="Genomic_DNA"/>
</dbReference>
<dbReference type="EMBL" id="ACPB03023365">
    <property type="status" value="NOT_ANNOTATED_CDS"/>
    <property type="molecule type" value="Genomic_DNA"/>
</dbReference>
<dbReference type="InterPro" id="IPR022617">
    <property type="entry name" value="Rad60/SUMO-like_dom"/>
</dbReference>
<dbReference type="eggNOG" id="KOG1769">
    <property type="taxonomic scope" value="Eukaryota"/>
</dbReference>
<dbReference type="Pfam" id="PF11976">
    <property type="entry name" value="Rad60-SLD"/>
    <property type="match status" value="1"/>
</dbReference>
<evidence type="ECO:0000259" key="1">
    <source>
        <dbReference type="Pfam" id="PF11976"/>
    </source>
</evidence>
<evidence type="ECO:0000313" key="3">
    <source>
        <dbReference type="Proteomes" id="UP000015103"/>
    </source>
</evidence>
<dbReference type="HOGENOM" id="CLU_1284700_0_0_1"/>
<protein>
    <submittedName>
        <fullName evidence="2">Rad60-SLD domain-containing protein</fullName>
    </submittedName>
</protein>
<accession>T1IGD4</accession>
<dbReference type="STRING" id="13249.T1IGD4"/>
<dbReference type="Proteomes" id="UP000015103">
    <property type="component" value="Unassembled WGS sequence"/>
</dbReference>
<keyword evidence="3" id="KW-1185">Reference proteome</keyword>
<feature type="domain" description="Rad60/SUMO-like" evidence="1">
    <location>
        <begin position="11"/>
        <end position="82"/>
    </location>
</feature>